<evidence type="ECO:0000256" key="2">
    <source>
        <dbReference type="SAM" id="SignalP"/>
    </source>
</evidence>
<proteinExistence type="predicted"/>
<reference evidence="3 4" key="1">
    <citation type="submission" date="2023-09" db="EMBL/GenBank/DDBJ databases">
        <authorList>
            <person name="Qi X."/>
        </authorList>
    </citation>
    <scope>NUCLEOTIDE SEQUENCE [LARGE SCALE GENOMIC DNA]</scope>
    <source>
        <strain evidence="3 4">S1-1</strain>
    </source>
</reference>
<organism evidence="3 4">
    <name type="scientific">Thalassotalea fonticola</name>
    <dbReference type="NCBI Taxonomy" id="3065649"/>
    <lineage>
        <taxon>Bacteria</taxon>
        <taxon>Pseudomonadati</taxon>
        <taxon>Pseudomonadota</taxon>
        <taxon>Gammaproteobacteria</taxon>
        <taxon>Alteromonadales</taxon>
        <taxon>Colwelliaceae</taxon>
        <taxon>Thalassotalea</taxon>
    </lineage>
</organism>
<sequence length="185" mass="20989">MTFQKTFKFATISSCLLIGAAFASQASSTNTDYTITLLKGCDVVAKYAMNTEQVEAYQALQAEEQKMHALEQPIQAIEQQLQEYTEQIEELTSLAIQDNDDTLYIDKSYLKQQEQVVAKLDKLMDEHQHDFDALGEQGSLIGAKAEDFTDTIDASFDNVDYDQMRIDYPDNVDSNYQCHSDIRNI</sequence>
<evidence type="ECO:0000313" key="3">
    <source>
        <dbReference type="EMBL" id="WOH37470.1"/>
    </source>
</evidence>
<dbReference type="RefSeq" id="WP_348396258.1">
    <property type="nucleotide sequence ID" value="NZ_CP136600.1"/>
</dbReference>
<feature type="signal peptide" evidence="2">
    <location>
        <begin position="1"/>
        <end position="23"/>
    </location>
</feature>
<keyword evidence="4" id="KW-1185">Reference proteome</keyword>
<protein>
    <recommendedName>
        <fullName evidence="5">OmpH family outer membrane protein</fullName>
    </recommendedName>
</protein>
<dbReference type="Proteomes" id="UP001301442">
    <property type="component" value="Chromosome"/>
</dbReference>
<dbReference type="EMBL" id="CP136600">
    <property type="protein sequence ID" value="WOH37470.1"/>
    <property type="molecule type" value="Genomic_DNA"/>
</dbReference>
<evidence type="ECO:0008006" key="5">
    <source>
        <dbReference type="Google" id="ProtNLM"/>
    </source>
</evidence>
<name>A0ABZ0GP23_9GAMM</name>
<evidence type="ECO:0000313" key="4">
    <source>
        <dbReference type="Proteomes" id="UP001301442"/>
    </source>
</evidence>
<gene>
    <name evidence="3" type="ORF">RI844_19245</name>
</gene>
<accession>A0ABZ0GP23</accession>
<keyword evidence="1" id="KW-0175">Coiled coil</keyword>
<feature type="coiled-coil region" evidence="1">
    <location>
        <begin position="60"/>
        <end position="130"/>
    </location>
</feature>
<evidence type="ECO:0000256" key="1">
    <source>
        <dbReference type="SAM" id="Coils"/>
    </source>
</evidence>
<feature type="chain" id="PRO_5046055896" description="OmpH family outer membrane protein" evidence="2">
    <location>
        <begin position="24"/>
        <end position="185"/>
    </location>
</feature>
<keyword evidence="2" id="KW-0732">Signal</keyword>